<keyword evidence="2" id="KW-0808">Transferase</keyword>
<evidence type="ECO:0000259" key="1">
    <source>
        <dbReference type="PROSITE" id="PS51186"/>
    </source>
</evidence>
<protein>
    <submittedName>
        <fullName evidence="2">GNAT family N-acetyltransferase</fullName>
    </submittedName>
</protein>
<dbReference type="PROSITE" id="PS51186">
    <property type="entry name" value="GNAT"/>
    <property type="match status" value="1"/>
</dbReference>
<sequence>MQVRTYAEGCVPAELAARADALRAQVWAGGGPPDPALRPVAMLLVSPEGEVAAALDVLTKEIEHEGARYRAAGLSAVVTDRARRGRGHGRRLVAAAREWIAADGADIGLFTCDRPLRPFYESAGWEALEGTVLVGGTPGDPFPSDGPGFDKVTMAGFFTARARRAAGSFRGCRIGLYPGEIDRLW</sequence>
<dbReference type="RefSeq" id="WP_152265740.1">
    <property type="nucleotide sequence ID" value="NZ_VOKX01000117.1"/>
</dbReference>
<dbReference type="Pfam" id="PF13527">
    <property type="entry name" value="Acetyltransf_9"/>
    <property type="match status" value="1"/>
</dbReference>
<name>A0A5N5VZ63_STRMB</name>
<organism evidence="2 3">
    <name type="scientific">Streptomyces mobaraensis</name>
    <name type="common">Streptoverticillium mobaraense</name>
    <dbReference type="NCBI Taxonomy" id="35621"/>
    <lineage>
        <taxon>Bacteria</taxon>
        <taxon>Bacillati</taxon>
        <taxon>Actinomycetota</taxon>
        <taxon>Actinomycetes</taxon>
        <taxon>Kitasatosporales</taxon>
        <taxon>Streptomycetaceae</taxon>
        <taxon>Streptomyces</taxon>
    </lineage>
</organism>
<comment type="caution">
    <text evidence="2">The sequence shown here is derived from an EMBL/GenBank/DDBJ whole genome shotgun (WGS) entry which is preliminary data.</text>
</comment>
<keyword evidence="3" id="KW-1185">Reference proteome</keyword>
<reference evidence="2 3" key="1">
    <citation type="journal article" date="2019" name="Microb. Cell Fact.">
        <title>Exploring novel herbicidin analogues by transcriptional regulator overexpression and MS/MS molecular networking.</title>
        <authorList>
            <person name="Shi Y."/>
            <person name="Gu R."/>
            <person name="Li Y."/>
            <person name="Wang X."/>
            <person name="Ren W."/>
            <person name="Li X."/>
            <person name="Wang L."/>
            <person name="Xie Y."/>
            <person name="Hong B."/>
        </authorList>
    </citation>
    <scope>NUCLEOTIDE SEQUENCE [LARGE SCALE GENOMIC DNA]</scope>
    <source>
        <strain evidence="2 3">US-43</strain>
    </source>
</reference>
<proteinExistence type="predicted"/>
<evidence type="ECO:0000313" key="2">
    <source>
        <dbReference type="EMBL" id="KAB7834024.1"/>
    </source>
</evidence>
<evidence type="ECO:0000313" key="3">
    <source>
        <dbReference type="Proteomes" id="UP000327000"/>
    </source>
</evidence>
<feature type="domain" description="N-acetyltransferase" evidence="1">
    <location>
        <begin position="1"/>
        <end position="159"/>
    </location>
</feature>
<dbReference type="InterPro" id="IPR000182">
    <property type="entry name" value="GNAT_dom"/>
</dbReference>
<dbReference type="GO" id="GO:0016747">
    <property type="term" value="F:acyltransferase activity, transferring groups other than amino-acyl groups"/>
    <property type="evidence" value="ECO:0007669"/>
    <property type="project" value="InterPro"/>
</dbReference>
<dbReference type="SUPFAM" id="SSF55729">
    <property type="entry name" value="Acyl-CoA N-acyltransferases (Nat)"/>
    <property type="match status" value="1"/>
</dbReference>
<dbReference type="EMBL" id="VOKX01000117">
    <property type="protein sequence ID" value="KAB7834024.1"/>
    <property type="molecule type" value="Genomic_DNA"/>
</dbReference>
<gene>
    <name evidence="2" type="ORF">FRZ00_30615</name>
</gene>
<dbReference type="Proteomes" id="UP000327000">
    <property type="component" value="Unassembled WGS sequence"/>
</dbReference>
<dbReference type="InterPro" id="IPR016181">
    <property type="entry name" value="Acyl_CoA_acyltransferase"/>
</dbReference>
<accession>A0A5N5VZ63</accession>
<dbReference type="Gene3D" id="3.40.630.30">
    <property type="match status" value="1"/>
</dbReference>
<dbReference type="AlphaFoldDB" id="A0A5N5VZ63"/>
<dbReference type="OrthoDB" id="7017613at2"/>